<sequence length="92" mass="10733">MIHDHQAECLEKKGLYRRAAERWAKVMVQLSDDQKRKIAAQKRAECLRKARRTPVSPVNLTEIKQAVNKLHSELGMGFEERRVFRRYKGQGG</sequence>
<accession>A0A0K4N1D5</accession>
<gene>
    <name evidence="1" type="ORF">GGB84_001004</name>
</gene>
<dbReference type="InterPro" id="IPR024684">
    <property type="entry name" value="Tscrpt_act_PerC/SfV_Orf40"/>
</dbReference>
<reference evidence="1" key="1">
    <citation type="journal article" date="2018" name="Genome Biol.">
        <title>SKESA: strategic k-mer extension for scrupulous assemblies.</title>
        <authorList>
            <person name="Souvorov A."/>
            <person name="Agarwala R."/>
            <person name="Lipman D.J."/>
        </authorList>
    </citation>
    <scope>NUCLEOTIDE SEQUENCE [LARGE SCALE GENOMIC DNA]</scope>
    <source>
        <strain evidence="1">1839</strain>
    </source>
</reference>
<dbReference type="EMBL" id="DAAYTU010000004">
    <property type="protein sequence ID" value="HAG5769399.1"/>
    <property type="molecule type" value="Genomic_DNA"/>
</dbReference>
<dbReference type="OrthoDB" id="6630580at2"/>
<dbReference type="Pfam" id="PF06069">
    <property type="entry name" value="PerC"/>
    <property type="match status" value="1"/>
</dbReference>
<comment type="caution">
    <text evidence="1">The sequence shown here is derived from an EMBL/GenBank/DDBJ whole genome shotgun (WGS) entry which is preliminary data.</text>
</comment>
<reference evidence="1" key="2">
    <citation type="submission" date="2020-02" db="EMBL/GenBank/DDBJ databases">
        <authorList>
            <consortium name="NCBI Pathogen Detection Project"/>
        </authorList>
    </citation>
    <scope>NUCLEOTIDE SEQUENCE</scope>
    <source>
        <strain evidence="1">1839</strain>
    </source>
</reference>
<dbReference type="AlphaFoldDB" id="A0A0K4N1D5"/>
<proteinExistence type="predicted"/>
<protein>
    <submittedName>
        <fullName evidence="1">PerC family transcriptional regulator</fullName>
    </submittedName>
</protein>
<evidence type="ECO:0000313" key="1">
    <source>
        <dbReference type="EMBL" id="HAG5769399.1"/>
    </source>
</evidence>
<name>A0A0K4N1D5_ECOLX</name>
<organism evidence="1">
    <name type="scientific">Escherichia coli</name>
    <dbReference type="NCBI Taxonomy" id="562"/>
    <lineage>
        <taxon>Bacteria</taxon>
        <taxon>Pseudomonadati</taxon>
        <taxon>Pseudomonadota</taxon>
        <taxon>Gammaproteobacteria</taxon>
        <taxon>Enterobacterales</taxon>
        <taxon>Enterobacteriaceae</taxon>
        <taxon>Escherichia</taxon>
    </lineage>
</organism>